<dbReference type="Proteomes" id="UP000664357">
    <property type="component" value="Unassembled WGS sequence"/>
</dbReference>
<sequence length="226" mass="26152">MGNRSYLLTDDQCQLFEANNTLPIFWILGGCPQPFEAKIAETANLSAPEEQEGMDEDTYEELYLDWFNTHQIGDVQLSIQAYADNLENNRDYIETVYSSLTEVFDAFVKVINQQKEHNPEATIIIDYGQMIGFYEDHLEFYRLISLLIKQIENKEENKWIFPEDALGSTIGSDEYSNHQGETLFTRESYQKLNSTLMKSLRKEPEASEPAAKQSSLLQKFFSKLKK</sequence>
<evidence type="ECO:0000313" key="2">
    <source>
        <dbReference type="Proteomes" id="UP000664357"/>
    </source>
</evidence>
<reference evidence="1 2" key="1">
    <citation type="submission" date="2024-02" db="EMBL/GenBank/DDBJ databases">
        <title>The Genome Sequence of Enterococcus sp. DIV0159.</title>
        <authorList>
            <person name="Earl A."/>
            <person name="Manson A."/>
            <person name="Gilmore M."/>
            <person name="Sanders J."/>
            <person name="Shea T."/>
            <person name="Howe W."/>
            <person name="Livny J."/>
            <person name="Cuomo C."/>
            <person name="Neafsey D."/>
            <person name="Birren B."/>
        </authorList>
    </citation>
    <scope>NUCLEOTIDE SEQUENCE [LARGE SCALE GENOMIC DNA]</scope>
    <source>
        <strain evidence="1 2">665A</strain>
    </source>
</reference>
<evidence type="ECO:0000313" key="1">
    <source>
        <dbReference type="EMBL" id="MEO1769767.1"/>
    </source>
</evidence>
<dbReference type="RefSeq" id="WP_207702166.1">
    <property type="nucleotide sequence ID" value="NZ_JAFREL020000001.1"/>
</dbReference>
<gene>
    <name evidence="1" type="ORF">JZO67_001718</name>
</gene>
<comment type="caution">
    <text evidence="1">The sequence shown here is derived from an EMBL/GenBank/DDBJ whole genome shotgun (WGS) entry which is preliminary data.</text>
</comment>
<protein>
    <submittedName>
        <fullName evidence="1">Uncharacterized protein</fullName>
    </submittedName>
</protein>
<accession>A0ABV0EPL2</accession>
<name>A0ABV0EPL2_9ENTE</name>
<keyword evidence="2" id="KW-1185">Reference proteome</keyword>
<dbReference type="PROSITE" id="PS51257">
    <property type="entry name" value="PROKAR_LIPOPROTEIN"/>
    <property type="match status" value="1"/>
</dbReference>
<proteinExistence type="predicted"/>
<dbReference type="EMBL" id="JAFREL020000001">
    <property type="protein sequence ID" value="MEO1769767.1"/>
    <property type="molecule type" value="Genomic_DNA"/>
</dbReference>
<organism evidence="1 2">
    <name type="scientific">Candidatus Enterococcus ferrettii</name>
    <dbReference type="NCBI Taxonomy" id="2815324"/>
    <lineage>
        <taxon>Bacteria</taxon>
        <taxon>Bacillati</taxon>
        <taxon>Bacillota</taxon>
        <taxon>Bacilli</taxon>
        <taxon>Lactobacillales</taxon>
        <taxon>Enterococcaceae</taxon>
        <taxon>Enterococcus</taxon>
    </lineage>
</organism>